<accession>A0ABN6KC89</accession>
<name>A0ABN6KC89_9LEPT</name>
<dbReference type="Gene3D" id="3.50.50.60">
    <property type="entry name" value="FAD/NAD(P)-binding domain"/>
    <property type="match status" value="1"/>
</dbReference>
<keyword evidence="1" id="KW-0560">Oxidoreductase</keyword>
<dbReference type="Proteomes" id="UP000245263">
    <property type="component" value="Chromosome 1"/>
</dbReference>
<keyword evidence="2" id="KW-0503">Monooxygenase</keyword>
<gene>
    <name evidence="4" type="ORF">LPTSP3_g14900</name>
</gene>
<dbReference type="SUPFAM" id="SSF51905">
    <property type="entry name" value="FAD/NAD(P)-binding domain"/>
    <property type="match status" value="1"/>
</dbReference>
<dbReference type="EMBL" id="AP025028">
    <property type="protein sequence ID" value="BDA78560.1"/>
    <property type="molecule type" value="Genomic_DNA"/>
</dbReference>
<dbReference type="PANTHER" id="PTHR13789:SF309">
    <property type="entry name" value="PUTATIVE (AFU_ORTHOLOGUE AFUA_6G14510)-RELATED"/>
    <property type="match status" value="1"/>
</dbReference>
<evidence type="ECO:0000256" key="2">
    <source>
        <dbReference type="ARBA" id="ARBA00023033"/>
    </source>
</evidence>
<protein>
    <recommendedName>
        <fullName evidence="3">FAD-binding domain-containing protein</fullName>
    </recommendedName>
</protein>
<reference evidence="4 5" key="1">
    <citation type="submission" date="2021-08" db="EMBL/GenBank/DDBJ databases">
        <title>Complete genome sequence of Leptospira kobayashii strain E30.</title>
        <authorList>
            <person name="Nakao R."/>
            <person name="Nakamura S."/>
            <person name="Masuzawa T."/>
            <person name="Koizumi N."/>
        </authorList>
    </citation>
    <scope>NUCLEOTIDE SEQUENCE [LARGE SCALE GENOMIC DNA]</scope>
    <source>
        <strain evidence="4 5">E30</strain>
    </source>
</reference>
<evidence type="ECO:0000259" key="3">
    <source>
        <dbReference type="Pfam" id="PF01494"/>
    </source>
</evidence>
<sequence length="381" mass="41980">MENNKDQVIIIGAGIAGLSLAIQLAEKKIPCVVLEAKTSFGSATTGVRISAKGVRVLENIGIRNIGEKTEKLIMHFGNSQVKFDMKIEKGASPAIIVTRLAVFEKLRERINDLSIKVIYNFTLDSVIENADSVVAVSTDEQHIQGKYLVGADGVGSKVRSLLNPASNSNKRYAGYLGLGFIFPSDEKVEMSLFNSINGNIGLGSIGKISSKDTHKNNFLWTHIHMTEAEAKAITDKEVYERIAERAKTWTPYLQQVFQTCKINPKTILYHQPVYNGTVPDKWYSDKLFLIGDAAHPYGPGGQGISMALMDAEALCNLFVTGITEEKKANFQTSRAAIAKSKGESAEERNKPENQITTKRELMFKSIIMKAFHLFSGGKMEL</sequence>
<evidence type="ECO:0000313" key="5">
    <source>
        <dbReference type="Proteomes" id="UP000245263"/>
    </source>
</evidence>
<dbReference type="InterPro" id="IPR036188">
    <property type="entry name" value="FAD/NAD-bd_sf"/>
</dbReference>
<dbReference type="PANTHER" id="PTHR13789">
    <property type="entry name" value="MONOOXYGENASE"/>
    <property type="match status" value="1"/>
</dbReference>
<feature type="domain" description="FAD-binding" evidence="3">
    <location>
        <begin position="7"/>
        <end position="325"/>
    </location>
</feature>
<dbReference type="InterPro" id="IPR050493">
    <property type="entry name" value="FAD-dep_Monooxygenase_BioMet"/>
</dbReference>
<evidence type="ECO:0000256" key="1">
    <source>
        <dbReference type="ARBA" id="ARBA00023002"/>
    </source>
</evidence>
<evidence type="ECO:0000313" key="4">
    <source>
        <dbReference type="EMBL" id="BDA78560.1"/>
    </source>
</evidence>
<dbReference type="PRINTS" id="PR00420">
    <property type="entry name" value="RNGMNOXGNASE"/>
</dbReference>
<keyword evidence="5" id="KW-1185">Reference proteome</keyword>
<organism evidence="4 5">
    <name type="scientific">Leptospira kobayashii</name>
    <dbReference type="NCBI Taxonomy" id="1917830"/>
    <lineage>
        <taxon>Bacteria</taxon>
        <taxon>Pseudomonadati</taxon>
        <taxon>Spirochaetota</taxon>
        <taxon>Spirochaetia</taxon>
        <taxon>Leptospirales</taxon>
        <taxon>Leptospiraceae</taxon>
        <taxon>Leptospira</taxon>
    </lineage>
</organism>
<proteinExistence type="predicted"/>
<dbReference type="Pfam" id="PF01494">
    <property type="entry name" value="FAD_binding_3"/>
    <property type="match status" value="1"/>
</dbReference>
<dbReference type="RefSeq" id="WP_109018976.1">
    <property type="nucleotide sequence ID" value="NZ_AP025028.1"/>
</dbReference>
<dbReference type="InterPro" id="IPR002938">
    <property type="entry name" value="FAD-bd"/>
</dbReference>